<evidence type="ECO:0000256" key="3">
    <source>
        <dbReference type="ARBA" id="ARBA00022970"/>
    </source>
</evidence>
<evidence type="ECO:0000313" key="6">
    <source>
        <dbReference type="Proteomes" id="UP001342418"/>
    </source>
</evidence>
<reference evidence="5 6" key="1">
    <citation type="submission" date="2018-07" db="EMBL/GenBank/DDBJ databases">
        <title>Genome sequence of Nitratireductor thuwali#1536.</title>
        <authorList>
            <person name="Michoud G."/>
            <person name="Merlino G."/>
            <person name="Sefrji F.O."/>
            <person name="Daffonchio D."/>
        </authorList>
    </citation>
    <scope>NUCLEOTIDE SEQUENCE [LARGE SCALE GENOMIC DNA]</scope>
    <source>
        <strain evidence="6">Nit1536</strain>
    </source>
</reference>
<dbReference type="PANTHER" id="PTHR30483:SF6">
    <property type="entry name" value="PERIPLASMIC BINDING PROTEIN OF ABC TRANSPORTER FOR NATURAL AMINO ACIDS"/>
    <property type="match status" value="1"/>
</dbReference>
<dbReference type="EMBL" id="CP030941">
    <property type="protein sequence ID" value="UUP17914.1"/>
    <property type="molecule type" value="Genomic_DNA"/>
</dbReference>
<evidence type="ECO:0000313" key="5">
    <source>
        <dbReference type="EMBL" id="UUP17914.1"/>
    </source>
</evidence>
<feature type="domain" description="Leucine-binding protein" evidence="4">
    <location>
        <begin position="61"/>
        <end position="384"/>
    </location>
</feature>
<dbReference type="Gene3D" id="3.40.50.2300">
    <property type="match status" value="2"/>
</dbReference>
<dbReference type="PANTHER" id="PTHR30483">
    <property type="entry name" value="LEUCINE-SPECIFIC-BINDING PROTEIN"/>
    <property type="match status" value="1"/>
</dbReference>
<sequence>MTQTNTIRAALGRAFGIFTLVAGLAACTQQQVGRGLPTVAPLPDAPAVAQPSGEVFGNGDIRVALLLPLSAGERGGAVAAEIRNAALLALEDHGSSSIQLVVKDTAGTPEGATLAASSAAGEGAALVLGPLFAANVRAAAEVLRPRGTTMIAFSSDSSVAAPGVFLNSHQPEGLVDRVISFAASQGVSRVVAIVPNDAGGALAESQARQTLQRTGGSLAAVARYDHDTASVLTAAQEVALAVQDADAVLLPDGGNAPAAIAASLSEMGVDLSGKRLLGTGQWASADLSSPALQGGWYADVEHERMNRFKERYRARYGAEPSLTAALGYDTVTLAVALGQRGGAGTFAPANLTRASGYAGYGGIFRFRPDGTAERGYAVYEVREGQPVLISPAPASLAGES</sequence>
<dbReference type="InterPro" id="IPR028082">
    <property type="entry name" value="Peripla_BP_I"/>
</dbReference>
<proteinExistence type="inferred from homology"/>
<evidence type="ECO:0000259" key="4">
    <source>
        <dbReference type="Pfam" id="PF13458"/>
    </source>
</evidence>
<dbReference type="Pfam" id="PF13458">
    <property type="entry name" value="Peripla_BP_6"/>
    <property type="match status" value="1"/>
</dbReference>
<name>A0ABY5MIT1_9HYPH</name>
<organism evidence="5 6">
    <name type="scientific">Nitratireductor thuwali</name>
    <dbReference type="NCBI Taxonomy" id="2267699"/>
    <lineage>
        <taxon>Bacteria</taxon>
        <taxon>Pseudomonadati</taxon>
        <taxon>Pseudomonadota</taxon>
        <taxon>Alphaproteobacteria</taxon>
        <taxon>Hyphomicrobiales</taxon>
        <taxon>Phyllobacteriaceae</taxon>
        <taxon>Nitratireductor</taxon>
    </lineage>
</organism>
<accession>A0ABY5MIT1</accession>
<dbReference type="SUPFAM" id="SSF53822">
    <property type="entry name" value="Periplasmic binding protein-like I"/>
    <property type="match status" value="1"/>
</dbReference>
<dbReference type="Proteomes" id="UP001342418">
    <property type="component" value="Chromosome"/>
</dbReference>
<gene>
    <name evidence="5" type="ORF">NTH_02390</name>
</gene>
<dbReference type="InterPro" id="IPR051010">
    <property type="entry name" value="BCAA_transport"/>
</dbReference>
<dbReference type="RefSeq" id="WP_338530198.1">
    <property type="nucleotide sequence ID" value="NZ_CP030941.1"/>
</dbReference>
<protein>
    <recommendedName>
        <fullName evidence="4">Leucine-binding protein domain-containing protein</fullName>
    </recommendedName>
</protein>
<keyword evidence="3" id="KW-0029">Amino-acid transport</keyword>
<evidence type="ECO:0000256" key="2">
    <source>
        <dbReference type="ARBA" id="ARBA00022729"/>
    </source>
</evidence>
<dbReference type="InterPro" id="IPR028081">
    <property type="entry name" value="Leu-bd"/>
</dbReference>
<keyword evidence="3" id="KW-0813">Transport</keyword>
<keyword evidence="2" id="KW-0732">Signal</keyword>
<keyword evidence="6" id="KW-1185">Reference proteome</keyword>
<comment type="similarity">
    <text evidence="1">Belongs to the leucine-binding protein family.</text>
</comment>
<dbReference type="CDD" id="cd06339">
    <property type="entry name" value="PBP1_YraM_LppC_lipoprotein-like"/>
    <property type="match status" value="1"/>
</dbReference>
<evidence type="ECO:0000256" key="1">
    <source>
        <dbReference type="ARBA" id="ARBA00010062"/>
    </source>
</evidence>